<dbReference type="AlphaFoldDB" id="A0A0H3H3G6"/>
<dbReference type="InterPro" id="IPR050263">
    <property type="entry name" value="Bact_Fimbrial_Adh_Pro"/>
</dbReference>
<dbReference type="PANTHER" id="PTHR33420">
    <property type="entry name" value="FIMBRIAL SUBUNIT ELFA-RELATED"/>
    <property type="match status" value="1"/>
</dbReference>
<dbReference type="RefSeq" id="WP_014227956.1">
    <property type="nucleotide sequence ID" value="NC_016612.1"/>
</dbReference>
<proteinExistence type="predicted"/>
<protein>
    <submittedName>
        <fullName evidence="2">Putative fimbrial protein StaF</fullName>
    </submittedName>
</protein>
<dbReference type="EMBL" id="CP003218">
    <property type="protein sequence ID" value="AEX03961.1"/>
    <property type="molecule type" value="Genomic_DNA"/>
</dbReference>
<evidence type="ECO:0000259" key="1">
    <source>
        <dbReference type="Pfam" id="PF00419"/>
    </source>
</evidence>
<dbReference type="InterPro" id="IPR036937">
    <property type="entry name" value="Adhesion_dom_fimbrial_sf"/>
</dbReference>
<dbReference type="PANTHER" id="PTHR33420:SF5">
    <property type="entry name" value="FIMBRIAL SUBUNIT"/>
    <property type="match status" value="1"/>
</dbReference>
<dbReference type="GO" id="GO:0043709">
    <property type="term" value="P:cell adhesion involved in single-species biofilm formation"/>
    <property type="evidence" value="ECO:0007669"/>
    <property type="project" value="TreeGrafter"/>
</dbReference>
<dbReference type="HOGENOM" id="CLU_119930_0_1_6"/>
<dbReference type="Gene3D" id="2.60.40.1090">
    <property type="entry name" value="Fimbrial-type adhesion domain"/>
    <property type="match status" value="1"/>
</dbReference>
<dbReference type="InterPro" id="IPR000259">
    <property type="entry name" value="Adhesion_dom_fimbrial"/>
</dbReference>
<dbReference type="GO" id="GO:0009289">
    <property type="term" value="C:pilus"/>
    <property type="evidence" value="ECO:0007669"/>
    <property type="project" value="InterPro"/>
</dbReference>
<evidence type="ECO:0000313" key="3">
    <source>
        <dbReference type="Proteomes" id="UP000007843"/>
    </source>
</evidence>
<sequence length="183" mass="19531">MAPYFADAANENKEGLDVTLTANIVENTCQISISGNGTVHLPTVSRRWFYNDDGTSRLQPGDPASGTLFSVNVESCSGDATTVNTLTFGFKPQNGIWPVESQQVFINEAPAAAGGAENVGIVIFSTHDNRNVVNSDGSSAVVIDVSKADNYLASYDFYARYQNTGTVTPGKVNSHVLVDAIYQ</sequence>
<name>A0A0H3H3G6_KLEM8</name>
<dbReference type="NCBIfam" id="NF011794">
    <property type="entry name" value="PRK15262.1"/>
    <property type="match status" value="1"/>
</dbReference>
<gene>
    <name evidence="2" type="ordered locus">KOX_11175</name>
</gene>
<dbReference type="Proteomes" id="UP000007843">
    <property type="component" value="Chromosome"/>
</dbReference>
<dbReference type="InterPro" id="IPR008966">
    <property type="entry name" value="Adhesion_dom_sf"/>
</dbReference>
<dbReference type="SUPFAM" id="SSF49401">
    <property type="entry name" value="Bacterial adhesins"/>
    <property type="match status" value="1"/>
</dbReference>
<organism evidence="2 3">
    <name type="scientific">Klebsiella michiganensis (strain ATCC 8724 / DSM 4798 / JCM 20051 / NBRC 3318 / NRRL B-199 / KCTC 1686 / BUCSAV 143 / CCM 1901)</name>
    <dbReference type="NCBI Taxonomy" id="1006551"/>
    <lineage>
        <taxon>Bacteria</taxon>
        <taxon>Pseudomonadati</taxon>
        <taxon>Pseudomonadota</taxon>
        <taxon>Gammaproteobacteria</taxon>
        <taxon>Enterobacterales</taxon>
        <taxon>Enterobacteriaceae</taxon>
        <taxon>Klebsiella/Raoultella group</taxon>
        <taxon>Klebsiella</taxon>
    </lineage>
</organism>
<evidence type="ECO:0000313" key="2">
    <source>
        <dbReference type="EMBL" id="AEX03961.1"/>
    </source>
</evidence>
<reference evidence="2 3" key="1">
    <citation type="journal article" date="2012" name="J. Bacteriol.">
        <title>Complete genome sequence of Klebsiella oxytoca KCTC 1686, used in production of 2,3-butanediol.</title>
        <authorList>
            <person name="Shin S.H."/>
            <person name="Kim S."/>
            <person name="Kim J.Y."/>
            <person name="Lee S."/>
            <person name="Um Y."/>
            <person name="Oh M.K."/>
            <person name="Kim Y.R."/>
            <person name="Lee J."/>
            <person name="Yang K.S."/>
        </authorList>
    </citation>
    <scope>NUCLEOTIDE SEQUENCE [LARGE SCALE GENOMIC DNA]</scope>
    <source>
        <strain evidence="3">ATCC 8724 / DSM 4798 / JCM 20051 / NBRC 3318 / NRRL B-199 / KCTC 1686</strain>
    </source>
</reference>
<feature type="domain" description="Fimbrial-type adhesion" evidence="1">
    <location>
        <begin position="19"/>
        <end position="183"/>
    </location>
</feature>
<dbReference type="KEGG" id="kox:KOX_11175"/>
<accession>A0A0H3H3G6</accession>
<dbReference type="Pfam" id="PF00419">
    <property type="entry name" value="Fimbrial"/>
    <property type="match status" value="1"/>
</dbReference>